<dbReference type="PROSITE" id="PS00217">
    <property type="entry name" value="SUGAR_TRANSPORT_2"/>
    <property type="match status" value="1"/>
</dbReference>
<dbReference type="GO" id="GO:0005351">
    <property type="term" value="F:carbohydrate:proton symporter activity"/>
    <property type="evidence" value="ECO:0007669"/>
    <property type="project" value="TreeGrafter"/>
</dbReference>
<proteinExistence type="inferred from homology"/>
<dbReference type="EMBL" id="VYYT01000521">
    <property type="protein sequence ID" value="KAK2732985.1"/>
    <property type="molecule type" value="Genomic_DNA"/>
</dbReference>
<feature type="transmembrane region" description="Helical" evidence="8">
    <location>
        <begin position="304"/>
        <end position="328"/>
    </location>
</feature>
<feature type="transmembrane region" description="Helical" evidence="8">
    <location>
        <begin position="549"/>
        <end position="570"/>
    </location>
</feature>
<evidence type="ECO:0000256" key="7">
    <source>
        <dbReference type="ARBA" id="ARBA00023136"/>
    </source>
</evidence>
<dbReference type="PANTHER" id="PTHR48022">
    <property type="entry name" value="PLASTIDIC GLUCOSE TRANSPORTER 4"/>
    <property type="match status" value="1"/>
</dbReference>
<keyword evidence="10" id="KW-0762">Sugar transport</keyword>
<comment type="caution">
    <text evidence="10">The sequence shown here is derived from an EMBL/GenBank/DDBJ whole genome shotgun (WGS) entry which is preliminary data.</text>
</comment>
<feature type="transmembrane region" description="Helical" evidence="8">
    <location>
        <begin position="577"/>
        <end position="598"/>
    </location>
</feature>
<dbReference type="PROSITE" id="PS50850">
    <property type="entry name" value="MFS"/>
    <property type="match status" value="1"/>
</dbReference>
<evidence type="ECO:0000256" key="6">
    <source>
        <dbReference type="ARBA" id="ARBA00022989"/>
    </source>
</evidence>
<dbReference type="FunFam" id="1.20.1250.20:FF:000134">
    <property type="entry name" value="MFS sugar transporter protein"/>
    <property type="match status" value="1"/>
</dbReference>
<dbReference type="InterPro" id="IPR005829">
    <property type="entry name" value="Sugar_transporter_CS"/>
</dbReference>
<keyword evidence="7 8" id="KW-0472">Membrane</keyword>
<dbReference type="SUPFAM" id="SSF52499">
    <property type="entry name" value="Isochorismatase-like hydrolases"/>
    <property type="match status" value="1"/>
</dbReference>
<dbReference type="SUPFAM" id="SSF103473">
    <property type="entry name" value="MFS general substrate transporter"/>
    <property type="match status" value="1"/>
</dbReference>
<dbReference type="Pfam" id="PF00857">
    <property type="entry name" value="Isochorismatase"/>
    <property type="match status" value="1"/>
</dbReference>
<evidence type="ECO:0000256" key="5">
    <source>
        <dbReference type="ARBA" id="ARBA00022692"/>
    </source>
</evidence>
<evidence type="ECO:0000256" key="1">
    <source>
        <dbReference type="ARBA" id="ARBA00004141"/>
    </source>
</evidence>
<dbReference type="Proteomes" id="UP001281614">
    <property type="component" value="Unassembled WGS sequence"/>
</dbReference>
<comment type="similarity">
    <text evidence="3">Belongs to the major facilitator superfamily. Sugar transporter (TC 2.A.1.1) family.</text>
</comment>
<dbReference type="InterPro" id="IPR036380">
    <property type="entry name" value="Isochorismatase-like_sf"/>
</dbReference>
<dbReference type="PROSITE" id="PS00216">
    <property type="entry name" value="SUGAR_TRANSPORT_1"/>
    <property type="match status" value="1"/>
</dbReference>
<keyword evidence="5 8" id="KW-0812">Transmembrane</keyword>
<dbReference type="PRINTS" id="PR00171">
    <property type="entry name" value="SUGRTRNSPORT"/>
</dbReference>
<comment type="similarity">
    <text evidence="2">Belongs to the isochorismatase family.</text>
</comment>
<dbReference type="InterPro" id="IPR003663">
    <property type="entry name" value="Sugar/inositol_transpt"/>
</dbReference>
<comment type="subcellular location">
    <subcellularLocation>
        <location evidence="1">Membrane</location>
        <topology evidence="1">Multi-pass membrane protein</topology>
    </subcellularLocation>
</comment>
<sequence>MRHASETPTAVLLVDIQEGFKHPTHWGSSRSTPSFEANVASILRAARERNSAIASSQLSEMLISIIHVHHHSRTPTSALHPSHFLEGSSTPSVSPLQFAAPLDNETVLVKNFNSSFVGTQLESILRSSGIRQLVVLGLTTDHCVSTTVRMAANLQVLGDDGGPDGNGEGVHGVFLVRDAVATYEKGGFDAETVHAVSLASLDGEFAQVVSAEDIMTKVLGDNPTIYSTWFALFAPIWNVKSNFPISHHFQRASSTLEIMPSGKLVPNYVAASVALSIGGLLSGFDSGCIGSVVHMEQFAASMGHISATVTGITVSMILLTGIFPALFAGRLADKHGRLRVIFPGAILFVGALFQMSSTHLAQFILGRAVSGIGQGIFLPNISVYISEIAPSQRRGRLVSLPQFMATLGICVGYFTGYCSNFIGSSAAWRAPYAIQVAISAMLAFACRSLSESPRWLLLWGRTQEALTALTLLDFDMEEARRDFLNAPQEQPSLSNRESLLLPFRGPYRSRTLLALFFVSMIQLSGIDAIIYYAPTLFKQAGISQSGSNLIASGVSSIAMLAISIPAFILIDRWGRRTWTIGGGVCLSAFMALIGSLYAADVVSPIGAARWVVIISVILFGMTYCATWNIVAKVYASEIQPGNTRAAGNAIGIASGFFTNWLVAFITPILLSASAYGAYYLFGGLTVFTSIVLALYMPETRGLSLENIQSEFRRPPLGNWLSSLCIPGRRRTLTFHGHLEELVELTVIDQEPEPVASSSALAA</sequence>
<organism evidence="10 11">
    <name type="scientific">Colletotrichum kahawae</name>
    <name type="common">Coffee berry disease fungus</name>
    <dbReference type="NCBI Taxonomy" id="34407"/>
    <lineage>
        <taxon>Eukaryota</taxon>
        <taxon>Fungi</taxon>
        <taxon>Dikarya</taxon>
        <taxon>Ascomycota</taxon>
        <taxon>Pezizomycotina</taxon>
        <taxon>Sordariomycetes</taxon>
        <taxon>Hypocreomycetidae</taxon>
        <taxon>Glomerellales</taxon>
        <taxon>Glomerellaceae</taxon>
        <taxon>Colletotrichum</taxon>
        <taxon>Colletotrichum gloeosporioides species complex</taxon>
    </lineage>
</organism>
<keyword evidence="11" id="KW-1185">Reference proteome</keyword>
<keyword evidence="4" id="KW-0813">Transport</keyword>
<dbReference type="AlphaFoldDB" id="A0AAD9Y2K3"/>
<evidence type="ECO:0000313" key="10">
    <source>
        <dbReference type="EMBL" id="KAK2732985.1"/>
    </source>
</evidence>
<accession>A0AAD9Y2K3</accession>
<dbReference type="Gene3D" id="3.40.50.850">
    <property type="entry name" value="Isochorismatase-like"/>
    <property type="match status" value="1"/>
</dbReference>
<feature type="domain" description="Major facilitator superfamily (MFS) profile" evidence="9">
    <location>
        <begin position="271"/>
        <end position="700"/>
    </location>
</feature>
<dbReference type="PANTHER" id="PTHR48022:SF2">
    <property type="entry name" value="PLASTIDIC GLUCOSE TRANSPORTER 4"/>
    <property type="match status" value="1"/>
</dbReference>
<name>A0AAD9Y2K3_COLKA</name>
<evidence type="ECO:0000313" key="11">
    <source>
        <dbReference type="Proteomes" id="UP001281614"/>
    </source>
</evidence>
<feature type="transmembrane region" description="Helical" evidence="8">
    <location>
        <begin position="676"/>
        <end position="696"/>
    </location>
</feature>
<reference evidence="10" key="1">
    <citation type="submission" date="2023-02" db="EMBL/GenBank/DDBJ databases">
        <title>Colletotrichum kahawae CIFC_Que2 genome sequencing and assembly.</title>
        <authorList>
            <person name="Baroncelli R."/>
        </authorList>
    </citation>
    <scope>NUCLEOTIDE SEQUENCE</scope>
    <source>
        <strain evidence="10">CIFC_Que2</strain>
    </source>
</reference>
<feature type="transmembrane region" description="Helical" evidence="8">
    <location>
        <begin position="512"/>
        <end position="533"/>
    </location>
</feature>
<dbReference type="InterPro" id="IPR020846">
    <property type="entry name" value="MFS_dom"/>
</dbReference>
<dbReference type="InterPro" id="IPR000868">
    <property type="entry name" value="Isochorismatase-like_dom"/>
</dbReference>
<dbReference type="NCBIfam" id="TIGR00879">
    <property type="entry name" value="SP"/>
    <property type="match status" value="1"/>
</dbReference>
<evidence type="ECO:0000256" key="4">
    <source>
        <dbReference type="ARBA" id="ARBA00022448"/>
    </source>
</evidence>
<dbReference type="InterPro" id="IPR005828">
    <property type="entry name" value="MFS_sugar_transport-like"/>
</dbReference>
<feature type="transmembrane region" description="Helical" evidence="8">
    <location>
        <begin position="650"/>
        <end position="670"/>
    </location>
</feature>
<evidence type="ECO:0000259" key="9">
    <source>
        <dbReference type="PROSITE" id="PS50850"/>
    </source>
</evidence>
<dbReference type="InterPro" id="IPR050360">
    <property type="entry name" value="MFS_Sugar_Transporters"/>
</dbReference>
<keyword evidence="6 8" id="KW-1133">Transmembrane helix</keyword>
<feature type="transmembrane region" description="Helical" evidence="8">
    <location>
        <begin position="397"/>
        <end position="414"/>
    </location>
</feature>
<gene>
    <name evidence="10" type="ORF">CKAH01_08483</name>
</gene>
<feature type="transmembrane region" description="Helical" evidence="8">
    <location>
        <begin position="426"/>
        <end position="446"/>
    </location>
</feature>
<evidence type="ECO:0000256" key="2">
    <source>
        <dbReference type="ARBA" id="ARBA00006336"/>
    </source>
</evidence>
<dbReference type="Gene3D" id="1.20.1250.20">
    <property type="entry name" value="MFS general substrate transporter like domains"/>
    <property type="match status" value="1"/>
</dbReference>
<dbReference type="Pfam" id="PF00083">
    <property type="entry name" value="Sugar_tr"/>
    <property type="match status" value="1"/>
</dbReference>
<dbReference type="InterPro" id="IPR036259">
    <property type="entry name" value="MFS_trans_sf"/>
</dbReference>
<evidence type="ECO:0000256" key="3">
    <source>
        <dbReference type="ARBA" id="ARBA00010992"/>
    </source>
</evidence>
<feature type="transmembrane region" description="Helical" evidence="8">
    <location>
        <begin position="610"/>
        <end position="630"/>
    </location>
</feature>
<protein>
    <submittedName>
        <fullName evidence="10">MFS sugar transporter</fullName>
    </submittedName>
</protein>
<dbReference type="GO" id="GO:0016020">
    <property type="term" value="C:membrane"/>
    <property type="evidence" value="ECO:0007669"/>
    <property type="project" value="UniProtKB-SubCell"/>
</dbReference>
<feature type="transmembrane region" description="Helical" evidence="8">
    <location>
        <begin position="340"/>
        <end position="357"/>
    </location>
</feature>
<evidence type="ECO:0000256" key="8">
    <source>
        <dbReference type="SAM" id="Phobius"/>
    </source>
</evidence>
<feature type="transmembrane region" description="Helical" evidence="8">
    <location>
        <begin position="363"/>
        <end position="385"/>
    </location>
</feature>